<reference evidence="6 7" key="1">
    <citation type="submission" date="2019-09" db="EMBL/GenBank/DDBJ databases">
        <title>A chromosome-level genome assembly of the Chinese tupelo Nyssa sinensis.</title>
        <authorList>
            <person name="Yang X."/>
            <person name="Kang M."/>
            <person name="Yang Y."/>
            <person name="Xiong H."/>
            <person name="Wang M."/>
            <person name="Zhang Z."/>
            <person name="Wang Z."/>
            <person name="Wu H."/>
            <person name="Ma T."/>
            <person name="Liu J."/>
            <person name="Xi Z."/>
        </authorList>
    </citation>
    <scope>NUCLEOTIDE SEQUENCE [LARGE SCALE GENOMIC DNA]</scope>
    <source>
        <strain evidence="6">J267</strain>
        <tissue evidence="6">Leaf</tissue>
    </source>
</reference>
<keyword evidence="2" id="KW-0677">Repeat</keyword>
<evidence type="ECO:0000256" key="2">
    <source>
        <dbReference type="ARBA" id="ARBA00022737"/>
    </source>
</evidence>
<evidence type="ECO:0000259" key="4">
    <source>
        <dbReference type="Pfam" id="PF20160"/>
    </source>
</evidence>
<evidence type="ECO:0000256" key="1">
    <source>
        <dbReference type="ARBA" id="ARBA00022614"/>
    </source>
</evidence>
<gene>
    <name evidence="6" type="ORF">F0562_035086</name>
</gene>
<dbReference type="Proteomes" id="UP000325577">
    <property type="component" value="Linkage Group LG21"/>
</dbReference>
<dbReference type="SUPFAM" id="SSF52058">
    <property type="entry name" value="L domain-like"/>
    <property type="match status" value="1"/>
</dbReference>
<dbReference type="EMBL" id="CM018045">
    <property type="protein sequence ID" value="KAA8528045.1"/>
    <property type="molecule type" value="Genomic_DNA"/>
</dbReference>
<evidence type="ECO:0000313" key="6">
    <source>
        <dbReference type="EMBL" id="KAA8528045.1"/>
    </source>
</evidence>
<dbReference type="PANTHER" id="PTHR45752:SF195">
    <property type="entry name" value="LEUCINE-RICH REPEAT (LRR) FAMILY PROTEIN-RELATED"/>
    <property type="match status" value="1"/>
</dbReference>
<dbReference type="PANTHER" id="PTHR45752">
    <property type="entry name" value="LEUCINE-RICH REPEAT-CONTAINING"/>
    <property type="match status" value="1"/>
</dbReference>
<organism evidence="6 7">
    <name type="scientific">Nyssa sinensis</name>
    <dbReference type="NCBI Taxonomy" id="561372"/>
    <lineage>
        <taxon>Eukaryota</taxon>
        <taxon>Viridiplantae</taxon>
        <taxon>Streptophyta</taxon>
        <taxon>Embryophyta</taxon>
        <taxon>Tracheophyta</taxon>
        <taxon>Spermatophyta</taxon>
        <taxon>Magnoliopsida</taxon>
        <taxon>eudicotyledons</taxon>
        <taxon>Gunneridae</taxon>
        <taxon>Pentapetalae</taxon>
        <taxon>asterids</taxon>
        <taxon>Cornales</taxon>
        <taxon>Nyssaceae</taxon>
        <taxon>Nyssa</taxon>
    </lineage>
</organism>
<dbReference type="Pfam" id="PF23286">
    <property type="entry name" value="LRR_13"/>
    <property type="match status" value="1"/>
</dbReference>
<accession>A0A5J5AAL3</accession>
<name>A0A5J5AAL3_9ASTE</name>
<dbReference type="InterPro" id="IPR058546">
    <property type="entry name" value="RPS4B/Roq1-like_LRR"/>
</dbReference>
<evidence type="ECO:0000259" key="5">
    <source>
        <dbReference type="Pfam" id="PF23286"/>
    </source>
</evidence>
<protein>
    <submittedName>
        <fullName evidence="6">Uncharacterized protein</fullName>
    </submittedName>
</protein>
<sequence>MSSQNFTSLVLPAILTFTSLRKLRLSDSFLSDEAIPSDLSCLCSLELLVLSRNNFVSLPGSISQLSRLEILYLVGCKKLEVLPELPSSLRKLNADDCPSLKSIVLPSTNQRLLDWGSFINCLELSQKQHGMALQHMFRESHRLCLSCIVVPGREIPQWFSDQNLGCSASTQLLQCCLRKNLLGFFVCFISEFVSEYTDVGEINILCKFKAHDGMEFLVSYYIGRLGKWGKKKINCQHVWLCFLGLSTIVHPSATFTCPTDWCQFEVLIDDDGGKLGIKKCGVSLVYNEGIDECMCETHPPWSSPTGHSVNLADYDQNWSPRYVYNDPPSSYIDETETWPWLWPWPRPWLRSYEYHYHEKCEFLADEPSSDEEW</sequence>
<evidence type="ECO:0000256" key="3">
    <source>
        <dbReference type="ARBA" id="ARBA00022821"/>
    </source>
</evidence>
<keyword evidence="7" id="KW-1185">Reference proteome</keyword>
<dbReference type="Pfam" id="PF20160">
    <property type="entry name" value="C-JID"/>
    <property type="match status" value="1"/>
</dbReference>
<proteinExistence type="predicted"/>
<dbReference type="InterPro" id="IPR045344">
    <property type="entry name" value="C-JID"/>
</dbReference>
<dbReference type="AlphaFoldDB" id="A0A5J5AAL3"/>
<evidence type="ECO:0000313" key="7">
    <source>
        <dbReference type="Proteomes" id="UP000325577"/>
    </source>
</evidence>
<feature type="domain" description="Disease resistance protein RPS4B/Roq1-like leucine-rich repeats" evidence="5">
    <location>
        <begin position="18"/>
        <end position="112"/>
    </location>
</feature>
<dbReference type="OrthoDB" id="1936883at2759"/>
<dbReference type="Gene3D" id="3.80.10.10">
    <property type="entry name" value="Ribonuclease Inhibitor"/>
    <property type="match status" value="1"/>
</dbReference>
<dbReference type="InterPro" id="IPR050715">
    <property type="entry name" value="LRR-SigEffector_domain"/>
</dbReference>
<feature type="domain" description="C-JID" evidence="4">
    <location>
        <begin position="150"/>
        <end position="288"/>
    </location>
</feature>
<dbReference type="InterPro" id="IPR032675">
    <property type="entry name" value="LRR_dom_sf"/>
</dbReference>
<keyword evidence="1" id="KW-0433">Leucine-rich repeat</keyword>
<keyword evidence="3" id="KW-0611">Plant defense</keyword>